<evidence type="ECO:0000256" key="1">
    <source>
        <dbReference type="SAM" id="Phobius"/>
    </source>
</evidence>
<keyword evidence="1" id="KW-1133">Transmembrane helix</keyword>
<feature type="transmembrane region" description="Helical" evidence="1">
    <location>
        <begin position="12"/>
        <end position="28"/>
    </location>
</feature>
<dbReference type="Proteomes" id="UP001200022">
    <property type="component" value="Unassembled WGS sequence"/>
</dbReference>
<protein>
    <recommendedName>
        <fullName evidence="4">Chloroplast import component protein (Tic20)</fullName>
    </recommendedName>
</protein>
<dbReference type="EMBL" id="JAKKDV010000007">
    <property type="protein sequence ID" value="MCF7561674.1"/>
    <property type="molecule type" value="Genomic_DNA"/>
</dbReference>
<feature type="transmembrane region" description="Helical" evidence="1">
    <location>
        <begin position="64"/>
        <end position="86"/>
    </location>
</feature>
<reference evidence="2 3" key="1">
    <citation type="submission" date="2022-01" db="EMBL/GenBank/DDBJ databases">
        <title>Draft genome sequence of Sabulilitoribacter multivorans KCTC 32326.</title>
        <authorList>
            <person name="Oh J.-S."/>
        </authorList>
    </citation>
    <scope>NUCLEOTIDE SEQUENCE [LARGE SCALE GENOMIC DNA]</scope>
    <source>
        <strain evidence="2 3">M-M16</strain>
    </source>
</reference>
<dbReference type="RefSeq" id="WP_237232407.1">
    <property type="nucleotide sequence ID" value="NZ_JAKKDV010000007.1"/>
</dbReference>
<name>A0ABS9IM36_9FLAO</name>
<proteinExistence type="predicted"/>
<comment type="caution">
    <text evidence="2">The sequence shown here is derived from an EMBL/GenBank/DDBJ whole genome shotgun (WGS) entry which is preliminary data.</text>
</comment>
<keyword evidence="1" id="KW-0472">Membrane</keyword>
<organism evidence="2 3">
    <name type="scientific">Flaviramulus multivorans</name>
    <dbReference type="NCBI Taxonomy" id="1304750"/>
    <lineage>
        <taxon>Bacteria</taxon>
        <taxon>Pseudomonadati</taxon>
        <taxon>Bacteroidota</taxon>
        <taxon>Flavobacteriia</taxon>
        <taxon>Flavobacteriales</taxon>
        <taxon>Flavobacteriaceae</taxon>
        <taxon>Flaviramulus</taxon>
    </lineage>
</organism>
<keyword evidence="3" id="KW-1185">Reference proteome</keyword>
<evidence type="ECO:0000313" key="3">
    <source>
        <dbReference type="Proteomes" id="UP001200022"/>
    </source>
</evidence>
<accession>A0ABS9IM36</accession>
<gene>
    <name evidence="2" type="ORF">L3X39_13585</name>
</gene>
<keyword evidence="1" id="KW-0812">Transmembrane</keyword>
<evidence type="ECO:0000313" key="2">
    <source>
        <dbReference type="EMBL" id="MCF7561674.1"/>
    </source>
</evidence>
<sequence length="109" mass="12529">MTQHDIQEGKTLAIVAYFTFVGLIVAIIQNLNKKNPFTAFHCRQMLGLILLLIFSNVTEKYVNSWLGTFLWFGTFGFWIFGLVNALKGETKLVPFFGKLFQDWFTNIGK</sequence>
<evidence type="ECO:0008006" key="4">
    <source>
        <dbReference type="Google" id="ProtNLM"/>
    </source>
</evidence>